<name>A0A1H8Q6U5_9PSEU</name>
<gene>
    <name evidence="2" type="ORF">SAMN04489732_101231</name>
</gene>
<dbReference type="Proteomes" id="UP000198582">
    <property type="component" value="Unassembled WGS sequence"/>
</dbReference>
<evidence type="ECO:0000313" key="3">
    <source>
        <dbReference type="Proteomes" id="UP000198582"/>
    </source>
</evidence>
<evidence type="ECO:0000259" key="1">
    <source>
        <dbReference type="PROSITE" id="PS51186"/>
    </source>
</evidence>
<accession>A0A1H8Q6U5</accession>
<dbReference type="EMBL" id="FOEF01000001">
    <property type="protein sequence ID" value="SEO49959.1"/>
    <property type="molecule type" value="Genomic_DNA"/>
</dbReference>
<dbReference type="AlphaFoldDB" id="A0A1H8Q6U5"/>
<protein>
    <submittedName>
        <fullName evidence="2">Acetyltransferase (GNAT) family protein</fullName>
    </submittedName>
</protein>
<sequence>MWRPLIGADAKASERASLAAFDGDVMVGYLKVRYQAFAEEVHRVLLDGGVHLALKPAVDIHKAEKIAGVAELLRSQGFAPIRYFQRMEHPLGELPVEASIPAGLRVEPWSEQNDEDFRWVRNESFKAGLGDAPMPADQWQNKITNQTFRPEVSFLLRDAHFMVVGTLPRYRARGLAGTLIGHALRAATAQGYDRASASVESADRSAAPGVFERAGFTPTMRYVRWTLES</sequence>
<dbReference type="PROSITE" id="PS51186">
    <property type="entry name" value="GNAT"/>
    <property type="match status" value="1"/>
</dbReference>
<dbReference type="OrthoDB" id="9799092at2"/>
<keyword evidence="3" id="KW-1185">Reference proteome</keyword>
<dbReference type="InterPro" id="IPR000182">
    <property type="entry name" value="GNAT_dom"/>
</dbReference>
<proteinExistence type="predicted"/>
<organism evidence="2 3">
    <name type="scientific">Amycolatopsis saalfeldensis</name>
    <dbReference type="NCBI Taxonomy" id="394193"/>
    <lineage>
        <taxon>Bacteria</taxon>
        <taxon>Bacillati</taxon>
        <taxon>Actinomycetota</taxon>
        <taxon>Actinomycetes</taxon>
        <taxon>Pseudonocardiales</taxon>
        <taxon>Pseudonocardiaceae</taxon>
        <taxon>Amycolatopsis</taxon>
    </lineage>
</organism>
<keyword evidence="2" id="KW-0808">Transferase</keyword>
<evidence type="ECO:0000313" key="2">
    <source>
        <dbReference type="EMBL" id="SEO49959.1"/>
    </source>
</evidence>
<dbReference type="SUPFAM" id="SSF55729">
    <property type="entry name" value="Acyl-CoA N-acyltransferases (Nat)"/>
    <property type="match status" value="1"/>
</dbReference>
<dbReference type="Gene3D" id="3.40.630.30">
    <property type="match status" value="1"/>
</dbReference>
<feature type="domain" description="N-acetyltransferase" evidence="1">
    <location>
        <begin position="94"/>
        <end position="229"/>
    </location>
</feature>
<dbReference type="GO" id="GO:0016747">
    <property type="term" value="F:acyltransferase activity, transferring groups other than amino-acyl groups"/>
    <property type="evidence" value="ECO:0007669"/>
    <property type="project" value="InterPro"/>
</dbReference>
<reference evidence="2 3" key="1">
    <citation type="submission" date="2016-10" db="EMBL/GenBank/DDBJ databases">
        <authorList>
            <person name="de Groot N.N."/>
        </authorList>
    </citation>
    <scope>NUCLEOTIDE SEQUENCE [LARGE SCALE GENOMIC DNA]</scope>
    <source>
        <strain evidence="2 3">DSM 44993</strain>
    </source>
</reference>
<dbReference type="STRING" id="394193.SAMN04489732_101231"/>
<dbReference type="InterPro" id="IPR016181">
    <property type="entry name" value="Acyl_CoA_acyltransferase"/>
</dbReference>
<dbReference type="Pfam" id="PF00583">
    <property type="entry name" value="Acetyltransf_1"/>
    <property type="match status" value="1"/>
</dbReference>